<dbReference type="RefSeq" id="WP_354197674.1">
    <property type="nucleotide sequence ID" value="NZ_JBEPML010000016.1"/>
</dbReference>
<dbReference type="EMBL" id="JBEPML010000016">
    <property type="protein sequence ID" value="MET3793629.1"/>
    <property type="molecule type" value="Genomic_DNA"/>
</dbReference>
<dbReference type="InterPro" id="IPR019004">
    <property type="entry name" value="YqeY/Aim41"/>
</dbReference>
<dbReference type="PANTHER" id="PTHR28055">
    <property type="entry name" value="ALTERED INHERITANCE OF MITOCHONDRIA PROTEIN 41, MITOCHONDRIAL"/>
    <property type="match status" value="1"/>
</dbReference>
<sequence>MDIVTKMSDAAHSMKIRLRADLRSAMKEGRTTEARVIRALVAAIDNAEAPPLRADQQATDLHRFRDGSAEIERLSLTPAQVRAVLVAEMQERERAATEMKRVGRSDRADALHAEMQLVGTYIE</sequence>
<dbReference type="Proteomes" id="UP001549076">
    <property type="component" value="Unassembled WGS sequence"/>
</dbReference>
<accession>A0ABV2N3I9</accession>
<organism evidence="1 2">
    <name type="scientific">Aquamicrobium terrae</name>
    <dbReference type="NCBI Taxonomy" id="1324945"/>
    <lineage>
        <taxon>Bacteria</taxon>
        <taxon>Pseudomonadati</taxon>
        <taxon>Pseudomonadota</taxon>
        <taxon>Alphaproteobacteria</taxon>
        <taxon>Hyphomicrobiales</taxon>
        <taxon>Phyllobacteriaceae</taxon>
        <taxon>Aquamicrobium</taxon>
    </lineage>
</organism>
<dbReference type="Gene3D" id="1.10.1510.10">
    <property type="entry name" value="Uncharacterised protein YqeY/AIM41 PF09424, N-terminal domain"/>
    <property type="match status" value="1"/>
</dbReference>
<dbReference type="PANTHER" id="PTHR28055:SF1">
    <property type="entry name" value="ALTERED INHERITANCE OF MITOCHONDRIA PROTEIN 41, MITOCHONDRIAL"/>
    <property type="match status" value="1"/>
</dbReference>
<gene>
    <name evidence="1" type="ORF">ABID37_003867</name>
</gene>
<evidence type="ECO:0000313" key="1">
    <source>
        <dbReference type="EMBL" id="MET3793629.1"/>
    </source>
</evidence>
<dbReference type="InterPro" id="IPR042184">
    <property type="entry name" value="YqeY/Aim41_N"/>
</dbReference>
<reference evidence="1 2" key="1">
    <citation type="submission" date="2024-06" db="EMBL/GenBank/DDBJ databases">
        <title>Genomic Encyclopedia of Type Strains, Phase IV (KMG-IV): sequencing the most valuable type-strain genomes for metagenomic binning, comparative biology and taxonomic classification.</title>
        <authorList>
            <person name="Goeker M."/>
        </authorList>
    </citation>
    <scope>NUCLEOTIDE SEQUENCE [LARGE SCALE GENOMIC DNA]</scope>
    <source>
        <strain evidence="1 2">DSM 27865</strain>
    </source>
</reference>
<protein>
    <submittedName>
        <fullName evidence="1">Uncharacterized protein YqeY</fullName>
    </submittedName>
</protein>
<keyword evidence="2" id="KW-1185">Reference proteome</keyword>
<name>A0ABV2N3I9_9HYPH</name>
<evidence type="ECO:0000313" key="2">
    <source>
        <dbReference type="Proteomes" id="UP001549076"/>
    </source>
</evidence>
<proteinExistence type="predicted"/>
<comment type="caution">
    <text evidence="1">The sequence shown here is derived from an EMBL/GenBank/DDBJ whole genome shotgun (WGS) entry which is preliminary data.</text>
</comment>